<dbReference type="GO" id="GO:0022841">
    <property type="term" value="F:potassium ion leak channel activity"/>
    <property type="evidence" value="ECO:0007669"/>
    <property type="project" value="TreeGrafter"/>
</dbReference>
<evidence type="ECO:0000256" key="2">
    <source>
        <dbReference type="ARBA" id="ARBA00010159"/>
    </source>
</evidence>
<keyword evidence="6" id="KW-0406">Ion transport</keyword>
<protein>
    <recommendedName>
        <fullName evidence="11">Potassium channel domain-containing protein</fullName>
    </recommendedName>
</protein>
<keyword evidence="8" id="KW-0407">Ion channel</keyword>
<evidence type="ECO:0000256" key="9">
    <source>
        <dbReference type="SAM" id="MobiDB-lite"/>
    </source>
</evidence>
<gene>
    <name evidence="12" type="ORF">Taro_032102</name>
</gene>
<feature type="compositionally biased region" description="Basic residues" evidence="9">
    <location>
        <begin position="43"/>
        <end position="53"/>
    </location>
</feature>
<keyword evidence="13" id="KW-1185">Reference proteome</keyword>
<keyword evidence="5 10" id="KW-1133">Transmembrane helix</keyword>
<evidence type="ECO:0000256" key="6">
    <source>
        <dbReference type="ARBA" id="ARBA00023065"/>
    </source>
</evidence>
<dbReference type="Pfam" id="PF07885">
    <property type="entry name" value="Ion_trans_2"/>
    <property type="match status" value="1"/>
</dbReference>
<evidence type="ECO:0000256" key="1">
    <source>
        <dbReference type="ARBA" id="ARBA00004141"/>
    </source>
</evidence>
<name>A0A843VRS8_COLES</name>
<dbReference type="InterPro" id="IPR013099">
    <property type="entry name" value="K_chnl_dom"/>
</dbReference>
<feature type="transmembrane region" description="Helical" evidence="10">
    <location>
        <begin position="93"/>
        <end position="112"/>
    </location>
</feature>
<evidence type="ECO:0000256" key="7">
    <source>
        <dbReference type="ARBA" id="ARBA00023136"/>
    </source>
</evidence>
<dbReference type="SUPFAM" id="SSF81324">
    <property type="entry name" value="Voltage-gated potassium channels"/>
    <property type="match status" value="1"/>
</dbReference>
<evidence type="ECO:0000313" key="12">
    <source>
        <dbReference type="EMBL" id="MQL99378.1"/>
    </source>
</evidence>
<evidence type="ECO:0000256" key="10">
    <source>
        <dbReference type="SAM" id="Phobius"/>
    </source>
</evidence>
<keyword evidence="3" id="KW-0813">Transport</keyword>
<dbReference type="PANTHER" id="PTHR11003:SF282">
    <property type="entry name" value="TWO-PORE POTASSIUM CHANNEL 3"/>
    <property type="match status" value="1"/>
</dbReference>
<dbReference type="GO" id="GO:0015271">
    <property type="term" value="F:outward rectifier potassium channel activity"/>
    <property type="evidence" value="ECO:0007669"/>
    <property type="project" value="TreeGrafter"/>
</dbReference>
<feature type="compositionally biased region" description="Polar residues" evidence="9">
    <location>
        <begin position="1"/>
        <end position="14"/>
    </location>
</feature>
<reference evidence="12" key="1">
    <citation type="submission" date="2017-07" db="EMBL/GenBank/DDBJ databases">
        <title>Taro Niue Genome Assembly and Annotation.</title>
        <authorList>
            <person name="Atibalentja N."/>
            <person name="Keating K."/>
            <person name="Fields C.J."/>
        </authorList>
    </citation>
    <scope>NUCLEOTIDE SEQUENCE</scope>
    <source>
        <strain evidence="12">Niue_2</strain>
        <tissue evidence="12">Leaf</tissue>
    </source>
</reference>
<dbReference type="GO" id="GO:0005886">
    <property type="term" value="C:plasma membrane"/>
    <property type="evidence" value="ECO:0007669"/>
    <property type="project" value="TreeGrafter"/>
</dbReference>
<keyword evidence="7 10" id="KW-0472">Membrane</keyword>
<dbReference type="Gene3D" id="1.10.287.70">
    <property type="match status" value="1"/>
</dbReference>
<dbReference type="GO" id="GO:0030322">
    <property type="term" value="P:stabilization of membrane potential"/>
    <property type="evidence" value="ECO:0007669"/>
    <property type="project" value="TreeGrafter"/>
</dbReference>
<evidence type="ECO:0000256" key="3">
    <source>
        <dbReference type="ARBA" id="ARBA00022448"/>
    </source>
</evidence>
<dbReference type="Proteomes" id="UP000652761">
    <property type="component" value="Unassembled WGS sequence"/>
</dbReference>
<dbReference type="EMBL" id="NMUH01002340">
    <property type="protein sequence ID" value="MQL99378.1"/>
    <property type="molecule type" value="Genomic_DNA"/>
</dbReference>
<evidence type="ECO:0000256" key="8">
    <source>
        <dbReference type="ARBA" id="ARBA00023303"/>
    </source>
</evidence>
<dbReference type="OrthoDB" id="415460at2759"/>
<organism evidence="12 13">
    <name type="scientific">Colocasia esculenta</name>
    <name type="common">Wild taro</name>
    <name type="synonym">Arum esculentum</name>
    <dbReference type="NCBI Taxonomy" id="4460"/>
    <lineage>
        <taxon>Eukaryota</taxon>
        <taxon>Viridiplantae</taxon>
        <taxon>Streptophyta</taxon>
        <taxon>Embryophyta</taxon>
        <taxon>Tracheophyta</taxon>
        <taxon>Spermatophyta</taxon>
        <taxon>Magnoliopsida</taxon>
        <taxon>Liliopsida</taxon>
        <taxon>Araceae</taxon>
        <taxon>Aroideae</taxon>
        <taxon>Colocasieae</taxon>
        <taxon>Colocasia</taxon>
    </lineage>
</organism>
<feature type="domain" description="Potassium channel" evidence="11">
    <location>
        <begin position="66"/>
        <end position="129"/>
    </location>
</feature>
<dbReference type="AlphaFoldDB" id="A0A843VRS8"/>
<accession>A0A843VRS8</accession>
<feature type="region of interest" description="Disordered" evidence="9">
    <location>
        <begin position="1"/>
        <end position="55"/>
    </location>
</feature>
<evidence type="ECO:0000259" key="11">
    <source>
        <dbReference type="Pfam" id="PF07885"/>
    </source>
</evidence>
<evidence type="ECO:0000256" key="4">
    <source>
        <dbReference type="ARBA" id="ARBA00022692"/>
    </source>
</evidence>
<comment type="subcellular location">
    <subcellularLocation>
        <location evidence="1">Membrane</location>
        <topology evidence="1">Multi-pass membrane protein</topology>
    </subcellularLocation>
</comment>
<proteinExistence type="inferred from homology"/>
<keyword evidence="4 10" id="KW-0812">Transmembrane</keyword>
<comment type="caution">
    <text evidence="12">The sequence shown here is derived from an EMBL/GenBank/DDBJ whole genome shotgun (WGS) entry which is preliminary data.</text>
</comment>
<feature type="transmembrane region" description="Helical" evidence="10">
    <location>
        <begin position="62"/>
        <end position="81"/>
    </location>
</feature>
<comment type="similarity">
    <text evidence="2">Belongs to the two pore domain potassium channel (TC 1.A.1.7) family.</text>
</comment>
<evidence type="ECO:0000313" key="13">
    <source>
        <dbReference type="Proteomes" id="UP000652761"/>
    </source>
</evidence>
<dbReference type="PANTHER" id="PTHR11003">
    <property type="entry name" value="POTASSIUM CHANNEL, SUBFAMILY K"/>
    <property type="match status" value="1"/>
</dbReference>
<sequence>MRSTTWTEATTQRSPGRRRENLRPRSSSTSATSNVDDTDSAHIHLHHPPKPRPRSTSIMRQAVMILLAMYLSLGVIIYTLGRRYFDAQDTHPVVDAIYFCVVTMCTIGYGNITPRTPSAKLFKVAFVLLLSTVKGGGPSEHLGILPPHGGRPHPLG</sequence>
<evidence type="ECO:0000256" key="5">
    <source>
        <dbReference type="ARBA" id="ARBA00022989"/>
    </source>
</evidence>
<dbReference type="GO" id="GO:0009705">
    <property type="term" value="C:plant-type vacuole membrane"/>
    <property type="evidence" value="ECO:0007669"/>
    <property type="project" value="TreeGrafter"/>
</dbReference>
<dbReference type="InterPro" id="IPR003280">
    <property type="entry name" value="2pore_dom_K_chnl"/>
</dbReference>
<feature type="compositionally biased region" description="Polar residues" evidence="9">
    <location>
        <begin position="24"/>
        <end position="35"/>
    </location>
</feature>